<proteinExistence type="predicted"/>
<accession>M3JE08</accession>
<reference evidence="1 2" key="1">
    <citation type="submission" date="2013-02" db="EMBL/GenBank/DDBJ databases">
        <title>Co-occurrence of anaerobic bacteria in colorectal carcinomas.</title>
        <authorList>
            <person name="Holt R.A."/>
            <person name="Warren R.L."/>
            <person name="Allen-Vercoe E."/>
            <person name="Pleasance S."/>
            <person name="Freeman D.J."/>
            <person name="Watson P."/>
            <person name="Moore R."/>
            <person name="Cochrane K."/>
        </authorList>
    </citation>
    <scope>NUCLEOTIDE SEQUENCE [LARGE SCALE GENOMIC DNA]</scope>
    <source>
        <strain evidence="1 2">CC57C</strain>
    </source>
</reference>
<dbReference type="AlphaFoldDB" id="M3JE08"/>
<dbReference type="STRING" id="1073353.H740_03928"/>
<evidence type="ECO:0000313" key="1">
    <source>
        <dbReference type="EMBL" id="EMG30927.1"/>
    </source>
</evidence>
<protein>
    <submittedName>
        <fullName evidence="1">Outer membrane protein</fullName>
    </submittedName>
</protein>
<sequence length="165" mass="18189">MGLEGDYSFGSKIKSQDSDPLKKAQFGLGIKGGYDFNVFKVYGAYIYDFKVKKQGEDADGSFSFKWNTHKFLIGADYTPTVAQDFKLVLGGYAGYSKLKNQLIANDAYSDSGSASGWILGGKLGGEYSLDANNAIELGFKADKTFYSYKTKETNTGLYLGYTYKF</sequence>
<organism evidence="1 2">
    <name type="scientific">Campylobacter showae CC57C</name>
    <dbReference type="NCBI Taxonomy" id="1073353"/>
    <lineage>
        <taxon>Bacteria</taxon>
        <taxon>Pseudomonadati</taxon>
        <taxon>Campylobacterota</taxon>
        <taxon>Epsilonproteobacteria</taxon>
        <taxon>Campylobacterales</taxon>
        <taxon>Campylobacteraceae</taxon>
        <taxon>Campylobacter</taxon>
    </lineage>
</organism>
<evidence type="ECO:0000313" key="2">
    <source>
        <dbReference type="Proteomes" id="UP000011782"/>
    </source>
</evidence>
<dbReference type="InterPro" id="IPR011250">
    <property type="entry name" value="OMP/PagP_B-barrel"/>
</dbReference>
<dbReference type="SUPFAM" id="SSF56925">
    <property type="entry name" value="OMPA-like"/>
    <property type="match status" value="1"/>
</dbReference>
<gene>
    <name evidence="1" type="ORF">H740_03928</name>
</gene>
<comment type="caution">
    <text evidence="1">The sequence shown here is derived from an EMBL/GenBank/DDBJ whole genome shotgun (WGS) entry which is preliminary data.</text>
</comment>
<name>M3JE08_9BACT</name>
<dbReference type="Proteomes" id="UP000011782">
    <property type="component" value="Unassembled WGS sequence"/>
</dbReference>
<dbReference type="Gene3D" id="2.40.160.20">
    <property type="match status" value="1"/>
</dbReference>
<dbReference type="PATRIC" id="fig|1073353.3.peg.845"/>
<dbReference type="EMBL" id="AOTD01000101">
    <property type="protein sequence ID" value="EMG30927.1"/>
    <property type="molecule type" value="Genomic_DNA"/>
</dbReference>